<dbReference type="PANTHER" id="PTHR13355:SF22">
    <property type="entry name" value="SLL0786 PROTEIN"/>
    <property type="match status" value="1"/>
</dbReference>
<gene>
    <name evidence="2" type="ORF">BI198_04910</name>
</gene>
<keyword evidence="3" id="KW-1185">Reference proteome</keyword>
<dbReference type="RefSeq" id="WP_070048548.1">
    <property type="nucleotide sequence ID" value="NZ_CBCSDO010000003.1"/>
</dbReference>
<dbReference type="GO" id="GO:0008080">
    <property type="term" value="F:N-acetyltransferase activity"/>
    <property type="evidence" value="ECO:0007669"/>
    <property type="project" value="TreeGrafter"/>
</dbReference>
<dbReference type="InterPro" id="IPR016181">
    <property type="entry name" value="Acyl_CoA_acyltransferase"/>
</dbReference>
<name>A0A1E7Q462_9GAMM</name>
<sequence>MRHWQLREPSSTAEWQQYYQLRWQILRQPWQQPLGSERDELEAEAHHLMLVNTDGDIAAVGRLHKCTNTLAQVRYMAVADAYRGKGAGRRILQGLEQQAVKWQCQCITLNARESAQDFYHKLGYQQHAVADSLYGLAHVQMRKVIILQASNEKFTAWCQQLSATWQQTIPLSEFMQLSITGFDGNTFSCQVPLAPNINLHQTMFAGSIYTLATLTGWGMVYLQLQAAGLNGDIVLAEGNIRYLSPISTKPSARCQLQHCIGDLTPLTLAKKASQVITVLVLSADKVAAEFTGRYVVLAKT</sequence>
<proteinExistence type="predicted"/>
<reference evidence="3" key="1">
    <citation type="submission" date="2016-09" db="EMBL/GenBank/DDBJ databases">
        <authorList>
            <person name="Wan X."/>
            <person name="Hou S."/>
        </authorList>
    </citation>
    <scope>NUCLEOTIDE SEQUENCE [LARGE SCALE GENOMIC DNA]</scope>
    <source>
        <strain evidence="3">KH87</strain>
    </source>
</reference>
<dbReference type="NCBIfam" id="TIGR02447">
    <property type="entry name" value="yiiD_Cterm"/>
    <property type="match status" value="1"/>
</dbReference>
<dbReference type="AlphaFoldDB" id="A0A1E7Q462"/>
<dbReference type="PANTHER" id="PTHR13355">
    <property type="entry name" value="GLUCOSAMINE 6-PHOSPHATE N-ACETYLTRANSFERASE"/>
    <property type="match status" value="1"/>
</dbReference>
<dbReference type="Gene3D" id="3.10.129.10">
    <property type="entry name" value="Hotdog Thioesterase"/>
    <property type="match status" value="1"/>
</dbReference>
<evidence type="ECO:0000259" key="1">
    <source>
        <dbReference type="PROSITE" id="PS51186"/>
    </source>
</evidence>
<dbReference type="CDD" id="cd04301">
    <property type="entry name" value="NAT_SF"/>
    <property type="match status" value="1"/>
</dbReference>
<dbReference type="PROSITE" id="PS51186">
    <property type="entry name" value="GNAT"/>
    <property type="match status" value="1"/>
</dbReference>
<protein>
    <submittedName>
        <fullName evidence="2">Thioesterase</fullName>
    </submittedName>
</protein>
<accession>A0A1E7Q462</accession>
<dbReference type="Pfam" id="PF00583">
    <property type="entry name" value="Acetyltransf_1"/>
    <property type="match status" value="1"/>
</dbReference>
<comment type="caution">
    <text evidence="2">The sequence shown here is derived from an EMBL/GenBank/DDBJ whole genome shotgun (WGS) entry which is preliminary data.</text>
</comment>
<dbReference type="Proteomes" id="UP000242258">
    <property type="component" value="Unassembled WGS sequence"/>
</dbReference>
<dbReference type="SUPFAM" id="SSF54637">
    <property type="entry name" value="Thioesterase/thiol ester dehydrase-isomerase"/>
    <property type="match status" value="1"/>
</dbReference>
<dbReference type="InterPro" id="IPR012660">
    <property type="entry name" value="YiiD_C"/>
</dbReference>
<evidence type="ECO:0000313" key="2">
    <source>
        <dbReference type="EMBL" id="OEY68982.1"/>
    </source>
</evidence>
<dbReference type="InterPro" id="IPR000182">
    <property type="entry name" value="GNAT_dom"/>
</dbReference>
<organism evidence="2 3">
    <name type="scientific">Rheinheimera salexigens</name>
    <dbReference type="NCBI Taxonomy" id="1628148"/>
    <lineage>
        <taxon>Bacteria</taxon>
        <taxon>Pseudomonadati</taxon>
        <taxon>Pseudomonadota</taxon>
        <taxon>Gammaproteobacteria</taxon>
        <taxon>Chromatiales</taxon>
        <taxon>Chromatiaceae</taxon>
        <taxon>Rheinheimera</taxon>
    </lineage>
</organism>
<dbReference type="Gene3D" id="3.40.630.30">
    <property type="match status" value="1"/>
</dbReference>
<feature type="domain" description="N-acetyltransferase" evidence="1">
    <location>
        <begin position="1"/>
        <end position="146"/>
    </location>
</feature>
<dbReference type="OrthoDB" id="4305330at2"/>
<evidence type="ECO:0000313" key="3">
    <source>
        <dbReference type="Proteomes" id="UP000242258"/>
    </source>
</evidence>
<dbReference type="SUPFAM" id="SSF55729">
    <property type="entry name" value="Acyl-CoA N-acyltransferases (Nat)"/>
    <property type="match status" value="1"/>
</dbReference>
<dbReference type="Pfam" id="PF09500">
    <property type="entry name" value="YiiD_C"/>
    <property type="match status" value="1"/>
</dbReference>
<dbReference type="InterPro" id="IPR029069">
    <property type="entry name" value="HotDog_dom_sf"/>
</dbReference>
<dbReference type="InterPro" id="IPR039143">
    <property type="entry name" value="GNPNAT1-like"/>
</dbReference>
<dbReference type="STRING" id="1628148.BI198_04910"/>
<dbReference type="EMBL" id="MKEK01000001">
    <property type="protein sequence ID" value="OEY68982.1"/>
    <property type="molecule type" value="Genomic_DNA"/>
</dbReference>